<organism evidence="3">
    <name type="scientific">Tetraodon nigroviridis</name>
    <name type="common">Spotted green pufferfish</name>
    <name type="synonym">Chelonodon nigroviridis</name>
    <dbReference type="NCBI Taxonomy" id="99883"/>
    <lineage>
        <taxon>Eukaryota</taxon>
        <taxon>Metazoa</taxon>
        <taxon>Chordata</taxon>
        <taxon>Craniata</taxon>
        <taxon>Vertebrata</taxon>
        <taxon>Euteleostomi</taxon>
        <taxon>Actinopterygii</taxon>
        <taxon>Neopterygii</taxon>
        <taxon>Teleostei</taxon>
        <taxon>Neoteleostei</taxon>
        <taxon>Acanthomorphata</taxon>
        <taxon>Eupercaria</taxon>
        <taxon>Tetraodontiformes</taxon>
        <taxon>Tetradontoidea</taxon>
        <taxon>Tetraodontidae</taxon>
        <taxon>Tetraodon</taxon>
    </lineage>
</organism>
<dbReference type="KEGG" id="tng:GSTEN00019229G001"/>
<feature type="chain" id="PRO_5004243921" evidence="2">
    <location>
        <begin position="23"/>
        <end position="124"/>
    </location>
</feature>
<evidence type="ECO:0000256" key="1">
    <source>
        <dbReference type="SAM" id="MobiDB-lite"/>
    </source>
</evidence>
<evidence type="ECO:0000256" key="2">
    <source>
        <dbReference type="SAM" id="SignalP"/>
    </source>
</evidence>
<feature type="region of interest" description="Disordered" evidence="1">
    <location>
        <begin position="105"/>
        <end position="124"/>
    </location>
</feature>
<protein>
    <submittedName>
        <fullName evidence="3">Chromosome undetermined SCAF14608, whole genome shotgun sequence</fullName>
    </submittedName>
</protein>
<reference evidence="3" key="2">
    <citation type="submission" date="2004-02" db="EMBL/GenBank/DDBJ databases">
        <authorList>
            <consortium name="Genoscope"/>
            <consortium name="Whitehead Institute Centre for Genome Research"/>
        </authorList>
    </citation>
    <scope>NUCLEOTIDE SEQUENCE</scope>
</reference>
<proteinExistence type="predicted"/>
<sequence length="124" mass="14089">MFRPSCVLSVLVLQLLLDQTCSLVLPSRNRREVDWLDQDLSPRLDAASARAGLPEGPVLVVDLRPSHPEAVPDDAELSIQLHTPRKNTPKRRKLAPLDSIGGFLMSRFQSRQDEPDLHREEYRK</sequence>
<evidence type="ECO:0000313" key="3">
    <source>
        <dbReference type="EMBL" id="CAG00711.1"/>
    </source>
</evidence>
<dbReference type="EMBL" id="CAAE01014608">
    <property type="protein sequence ID" value="CAG00711.1"/>
    <property type="molecule type" value="Genomic_DNA"/>
</dbReference>
<dbReference type="AlphaFoldDB" id="Q4SF71"/>
<accession>Q4SF71</accession>
<feature type="compositionally biased region" description="Basic and acidic residues" evidence="1">
    <location>
        <begin position="110"/>
        <end position="124"/>
    </location>
</feature>
<reference evidence="3" key="1">
    <citation type="journal article" date="2004" name="Nature">
        <title>Genome duplication in the teleost fish Tetraodon nigroviridis reveals the early vertebrate proto-karyotype.</title>
        <authorList>
            <person name="Jaillon O."/>
            <person name="Aury J.-M."/>
            <person name="Brunet F."/>
            <person name="Petit J.-L."/>
            <person name="Stange-Thomann N."/>
            <person name="Mauceli E."/>
            <person name="Bouneau L."/>
            <person name="Fischer C."/>
            <person name="Ozouf-Costaz C."/>
            <person name="Bernot A."/>
            <person name="Nicaud S."/>
            <person name="Jaffe D."/>
            <person name="Fisher S."/>
            <person name="Lutfalla G."/>
            <person name="Dossat C."/>
            <person name="Segurens B."/>
            <person name="Dasilva C."/>
            <person name="Salanoubat M."/>
            <person name="Levy M."/>
            <person name="Boudet N."/>
            <person name="Castellano S."/>
            <person name="Anthouard V."/>
            <person name="Jubin C."/>
            <person name="Castelli V."/>
            <person name="Katinka M."/>
            <person name="Vacherie B."/>
            <person name="Biemont C."/>
            <person name="Skalli Z."/>
            <person name="Cattolico L."/>
            <person name="Poulain J."/>
            <person name="De Berardinis V."/>
            <person name="Cruaud C."/>
            <person name="Duprat S."/>
            <person name="Brottier P."/>
            <person name="Coutanceau J.-P."/>
            <person name="Gouzy J."/>
            <person name="Parra G."/>
            <person name="Lardier G."/>
            <person name="Chapple C."/>
            <person name="McKernan K.J."/>
            <person name="McEwan P."/>
            <person name="Bosak S."/>
            <person name="Kellis M."/>
            <person name="Volff J.-N."/>
            <person name="Guigo R."/>
            <person name="Zody M.C."/>
            <person name="Mesirov J."/>
            <person name="Lindblad-Toh K."/>
            <person name="Birren B."/>
            <person name="Nusbaum C."/>
            <person name="Kahn D."/>
            <person name="Robinson-Rechavi M."/>
            <person name="Laudet V."/>
            <person name="Schachter V."/>
            <person name="Quetier F."/>
            <person name="Saurin W."/>
            <person name="Scarpelli C."/>
            <person name="Wincker P."/>
            <person name="Lander E.S."/>
            <person name="Weissenbach J."/>
            <person name="Roest Crollius H."/>
        </authorList>
    </citation>
    <scope>NUCLEOTIDE SEQUENCE [LARGE SCALE GENOMIC DNA]</scope>
</reference>
<keyword evidence="2" id="KW-0732">Signal</keyword>
<feature type="signal peptide" evidence="2">
    <location>
        <begin position="1"/>
        <end position="22"/>
    </location>
</feature>
<name>Q4SF71_TETNG</name>
<dbReference type="OrthoDB" id="8878651at2759"/>
<gene>
    <name evidence="3" type="ORF">GSTENG00019229001</name>
</gene>